<dbReference type="SUPFAM" id="SSF47473">
    <property type="entry name" value="EF-hand"/>
    <property type="match status" value="1"/>
</dbReference>
<dbReference type="InterPro" id="IPR017441">
    <property type="entry name" value="Protein_kinase_ATP_BS"/>
</dbReference>
<dbReference type="AlphaFoldDB" id="A0A7S1SY70"/>
<dbReference type="InterPro" id="IPR018247">
    <property type="entry name" value="EF_Hand_1_Ca_BS"/>
</dbReference>
<evidence type="ECO:0000313" key="11">
    <source>
        <dbReference type="EMBL" id="CAD9211924.1"/>
    </source>
</evidence>
<evidence type="ECO:0008006" key="12">
    <source>
        <dbReference type="Google" id="ProtNLM"/>
    </source>
</evidence>
<dbReference type="Pfam" id="PF00069">
    <property type="entry name" value="Pkinase"/>
    <property type="match status" value="1"/>
</dbReference>
<dbReference type="PROSITE" id="PS00108">
    <property type="entry name" value="PROTEIN_KINASE_ST"/>
    <property type="match status" value="1"/>
</dbReference>
<dbReference type="Gene3D" id="1.10.510.10">
    <property type="entry name" value="Transferase(Phosphotransferase) domain 1"/>
    <property type="match status" value="1"/>
</dbReference>
<feature type="domain" description="EF-hand" evidence="10">
    <location>
        <begin position="405"/>
        <end position="440"/>
    </location>
</feature>
<reference evidence="11" key="1">
    <citation type="submission" date="2021-01" db="EMBL/GenBank/DDBJ databases">
        <authorList>
            <person name="Corre E."/>
            <person name="Pelletier E."/>
            <person name="Niang G."/>
            <person name="Scheremetjew M."/>
            <person name="Finn R."/>
            <person name="Kale V."/>
            <person name="Holt S."/>
            <person name="Cochrane G."/>
            <person name="Meng A."/>
            <person name="Brown T."/>
            <person name="Cohen L."/>
        </authorList>
    </citation>
    <scope>NUCLEOTIDE SEQUENCE</scope>
    <source>
        <strain evidence="11">PLY429</strain>
    </source>
</reference>
<dbReference type="InterPro" id="IPR011009">
    <property type="entry name" value="Kinase-like_dom_sf"/>
</dbReference>
<evidence type="ECO:0000259" key="10">
    <source>
        <dbReference type="PROSITE" id="PS50222"/>
    </source>
</evidence>
<sequence length="490" mass="53765">MLGQGGFGIVHEVVSKKNGNTYAIKTMRLPRNLSAQEKQQAEIDVLTRVGRCLNICTLYEVFKTPGHIHMVMEACTGGTLASRLTDKGDGNYSEARVAGLMRDILRTVAQCHMCGVVHRDIKPENFLFHHDGEGAPLKAIDFGLAIYAPRGTMLTERCGTSYFMAPEVVNRSYGPEADVWAAGVTCYLLLSGRLPYADDDLSNFDPESIFRKITSDPLDLTSGDWQLVSEGAKEFVRSLLDKDPRKRPTAVQALQNPWVREGGEASAKQEDTLSSDVVRRLQMFGTFNVLKKALLRQLAAKISNSGDPQVMRLRELFDKLGGTEDSVSFAQFREGLRALVAEGGNHLTDAEVWGMASQLEAEPDECAALFLSSNDEAASLTCPDIKFEDLLASLLNWETVQKRADWRGMVEALFAEMDADSSGELELEELAAVLPGESLAELKEIVMEVEGASNGRIALPEFMAMLSPQTADTLMLYPANGSAEWVGEAR</sequence>
<accession>A0A7S1SY70</accession>
<dbReference type="InterPro" id="IPR011992">
    <property type="entry name" value="EF-hand-dom_pair"/>
</dbReference>
<keyword evidence="4" id="KW-0418">Kinase</keyword>
<dbReference type="FunFam" id="1.10.510.10:FF:000571">
    <property type="entry name" value="Maternal embryonic leucine zipper kinase"/>
    <property type="match status" value="1"/>
</dbReference>
<evidence type="ECO:0000256" key="2">
    <source>
        <dbReference type="ARBA" id="ARBA00022679"/>
    </source>
</evidence>
<gene>
    <name evidence="11" type="ORF">TCHU04912_LOCUS14163</name>
</gene>
<evidence type="ECO:0000256" key="1">
    <source>
        <dbReference type="ARBA" id="ARBA00022527"/>
    </source>
</evidence>
<evidence type="ECO:0000256" key="8">
    <source>
        <dbReference type="RuleBase" id="RU000304"/>
    </source>
</evidence>
<dbReference type="InterPro" id="IPR008271">
    <property type="entry name" value="Ser/Thr_kinase_AS"/>
</dbReference>
<comment type="similarity">
    <text evidence="8">Belongs to the protein kinase superfamily.</text>
</comment>
<evidence type="ECO:0000256" key="6">
    <source>
        <dbReference type="ARBA" id="ARBA00022840"/>
    </source>
</evidence>
<dbReference type="CDD" id="cd00051">
    <property type="entry name" value="EFh"/>
    <property type="match status" value="1"/>
</dbReference>
<keyword evidence="2" id="KW-0808">Transferase</keyword>
<feature type="binding site" evidence="7">
    <location>
        <position position="25"/>
    </location>
    <ligand>
        <name>ATP</name>
        <dbReference type="ChEBI" id="CHEBI:30616"/>
    </ligand>
</feature>
<keyword evidence="3 7" id="KW-0547">Nucleotide-binding</keyword>
<dbReference type="PANTHER" id="PTHR24349">
    <property type="entry name" value="SERINE/THREONINE-PROTEIN KINASE"/>
    <property type="match status" value="1"/>
</dbReference>
<dbReference type="GO" id="GO:0005524">
    <property type="term" value="F:ATP binding"/>
    <property type="evidence" value="ECO:0007669"/>
    <property type="project" value="UniProtKB-UniRule"/>
</dbReference>
<keyword evidence="5" id="KW-0106">Calcium</keyword>
<organism evidence="11">
    <name type="scientific">Tetraselmis chuii</name>
    <dbReference type="NCBI Taxonomy" id="63592"/>
    <lineage>
        <taxon>Eukaryota</taxon>
        <taxon>Viridiplantae</taxon>
        <taxon>Chlorophyta</taxon>
        <taxon>core chlorophytes</taxon>
        <taxon>Chlorodendrophyceae</taxon>
        <taxon>Chlorodendrales</taxon>
        <taxon>Chlorodendraceae</taxon>
        <taxon>Tetraselmis</taxon>
    </lineage>
</organism>
<name>A0A7S1SY70_9CHLO</name>
<dbReference type="SUPFAM" id="SSF56112">
    <property type="entry name" value="Protein kinase-like (PK-like)"/>
    <property type="match status" value="1"/>
</dbReference>
<dbReference type="GO" id="GO:0005509">
    <property type="term" value="F:calcium ion binding"/>
    <property type="evidence" value="ECO:0007669"/>
    <property type="project" value="InterPro"/>
</dbReference>
<keyword evidence="6 7" id="KW-0067">ATP-binding</keyword>
<dbReference type="InterPro" id="IPR000719">
    <property type="entry name" value="Prot_kinase_dom"/>
</dbReference>
<keyword evidence="1 8" id="KW-0723">Serine/threonine-protein kinase</keyword>
<evidence type="ECO:0000256" key="4">
    <source>
        <dbReference type="ARBA" id="ARBA00022777"/>
    </source>
</evidence>
<proteinExistence type="inferred from homology"/>
<dbReference type="Gene3D" id="1.10.238.10">
    <property type="entry name" value="EF-hand"/>
    <property type="match status" value="1"/>
</dbReference>
<dbReference type="InterPro" id="IPR002048">
    <property type="entry name" value="EF_hand_dom"/>
</dbReference>
<evidence type="ECO:0000256" key="5">
    <source>
        <dbReference type="ARBA" id="ARBA00022837"/>
    </source>
</evidence>
<dbReference type="EMBL" id="HBGG01027489">
    <property type="protein sequence ID" value="CAD9211924.1"/>
    <property type="molecule type" value="Transcribed_RNA"/>
</dbReference>
<feature type="domain" description="Protein kinase" evidence="9">
    <location>
        <begin position="1"/>
        <end position="259"/>
    </location>
</feature>
<evidence type="ECO:0000256" key="7">
    <source>
        <dbReference type="PROSITE-ProRule" id="PRU10141"/>
    </source>
</evidence>
<dbReference type="PROSITE" id="PS50011">
    <property type="entry name" value="PROTEIN_KINASE_DOM"/>
    <property type="match status" value="1"/>
</dbReference>
<dbReference type="InterPro" id="IPR050205">
    <property type="entry name" value="CDPK_Ser/Thr_kinases"/>
</dbReference>
<protein>
    <recommendedName>
        <fullName evidence="12">Calcium-dependent protein kinase</fullName>
    </recommendedName>
</protein>
<dbReference type="PROSITE" id="PS00107">
    <property type="entry name" value="PROTEIN_KINASE_ATP"/>
    <property type="match status" value="1"/>
</dbReference>
<dbReference type="SMART" id="SM00220">
    <property type="entry name" value="S_TKc"/>
    <property type="match status" value="1"/>
</dbReference>
<dbReference type="PROSITE" id="PS00018">
    <property type="entry name" value="EF_HAND_1"/>
    <property type="match status" value="1"/>
</dbReference>
<evidence type="ECO:0000256" key="3">
    <source>
        <dbReference type="ARBA" id="ARBA00022741"/>
    </source>
</evidence>
<dbReference type="PROSITE" id="PS50222">
    <property type="entry name" value="EF_HAND_2"/>
    <property type="match status" value="1"/>
</dbReference>
<dbReference type="GO" id="GO:0004674">
    <property type="term" value="F:protein serine/threonine kinase activity"/>
    <property type="evidence" value="ECO:0007669"/>
    <property type="project" value="UniProtKB-KW"/>
</dbReference>
<dbReference type="Gene3D" id="3.30.200.20">
    <property type="entry name" value="Phosphorylase Kinase, domain 1"/>
    <property type="match status" value="1"/>
</dbReference>
<evidence type="ECO:0000259" key="9">
    <source>
        <dbReference type="PROSITE" id="PS50011"/>
    </source>
</evidence>